<dbReference type="AlphaFoldDB" id="A0A6A1VK28"/>
<organism evidence="2 3">
    <name type="scientific">Morella rubra</name>
    <name type="common">Chinese bayberry</name>
    <dbReference type="NCBI Taxonomy" id="262757"/>
    <lineage>
        <taxon>Eukaryota</taxon>
        <taxon>Viridiplantae</taxon>
        <taxon>Streptophyta</taxon>
        <taxon>Embryophyta</taxon>
        <taxon>Tracheophyta</taxon>
        <taxon>Spermatophyta</taxon>
        <taxon>Magnoliopsida</taxon>
        <taxon>eudicotyledons</taxon>
        <taxon>Gunneridae</taxon>
        <taxon>Pentapetalae</taxon>
        <taxon>rosids</taxon>
        <taxon>fabids</taxon>
        <taxon>Fagales</taxon>
        <taxon>Myricaceae</taxon>
        <taxon>Morella</taxon>
    </lineage>
</organism>
<name>A0A6A1VK28_9ROSI</name>
<feature type="compositionally biased region" description="Basic and acidic residues" evidence="1">
    <location>
        <begin position="118"/>
        <end position="127"/>
    </location>
</feature>
<protein>
    <submittedName>
        <fullName evidence="2">Uncharacterized protein</fullName>
    </submittedName>
</protein>
<keyword evidence="3" id="KW-1185">Reference proteome</keyword>
<evidence type="ECO:0000313" key="2">
    <source>
        <dbReference type="EMBL" id="KAB1213292.1"/>
    </source>
</evidence>
<feature type="region of interest" description="Disordered" evidence="1">
    <location>
        <begin position="56"/>
        <end position="144"/>
    </location>
</feature>
<accession>A0A6A1VK28</accession>
<dbReference type="OrthoDB" id="1921870at2759"/>
<proteinExistence type="predicted"/>
<evidence type="ECO:0000313" key="3">
    <source>
        <dbReference type="Proteomes" id="UP000516437"/>
    </source>
</evidence>
<dbReference type="Proteomes" id="UP000516437">
    <property type="component" value="Chromosome 5"/>
</dbReference>
<reference evidence="2 3" key="1">
    <citation type="journal article" date="2019" name="Plant Biotechnol. J.">
        <title>The red bayberry genome and genetic basis of sex determination.</title>
        <authorList>
            <person name="Jia H.M."/>
            <person name="Jia H.J."/>
            <person name="Cai Q.L."/>
            <person name="Wang Y."/>
            <person name="Zhao H.B."/>
            <person name="Yang W.F."/>
            <person name="Wang G.Y."/>
            <person name="Li Y.H."/>
            <person name="Zhan D.L."/>
            <person name="Shen Y.T."/>
            <person name="Niu Q.F."/>
            <person name="Chang L."/>
            <person name="Qiu J."/>
            <person name="Zhao L."/>
            <person name="Xie H.B."/>
            <person name="Fu W.Y."/>
            <person name="Jin J."/>
            <person name="Li X.W."/>
            <person name="Jiao Y."/>
            <person name="Zhou C.C."/>
            <person name="Tu T."/>
            <person name="Chai C.Y."/>
            <person name="Gao J.L."/>
            <person name="Fan L.J."/>
            <person name="van de Weg E."/>
            <person name="Wang J.Y."/>
            <person name="Gao Z.S."/>
        </authorList>
    </citation>
    <scope>NUCLEOTIDE SEQUENCE [LARGE SCALE GENOMIC DNA]</scope>
    <source>
        <tissue evidence="2">Leaves</tissue>
    </source>
</reference>
<evidence type="ECO:0000256" key="1">
    <source>
        <dbReference type="SAM" id="MobiDB-lite"/>
    </source>
</evidence>
<sequence>MMTARRTHRNKMHVYVKKFSSKKATLLKPHPDTTREQWTELCNLFTKEAFLKRSKQNKINARKCKLPPRADRWIYSKKPSKKKSATTDQQGAPDVASGEKVQKRKKKKRGAANGDSAETSRDDERRNARAGGSGGQIRAYINVD</sequence>
<comment type="caution">
    <text evidence="2">The sequence shown here is derived from an EMBL/GenBank/DDBJ whole genome shotgun (WGS) entry which is preliminary data.</text>
</comment>
<dbReference type="EMBL" id="RXIC02000023">
    <property type="protein sequence ID" value="KAB1213292.1"/>
    <property type="molecule type" value="Genomic_DNA"/>
</dbReference>
<feature type="compositionally biased region" description="Basic residues" evidence="1">
    <location>
        <begin position="56"/>
        <end position="66"/>
    </location>
</feature>
<gene>
    <name evidence="2" type="ORF">CJ030_MR5G003638</name>
</gene>